<name>A0A6A5WI79_9PLEO</name>
<dbReference type="EMBL" id="ML977582">
    <property type="protein sequence ID" value="KAF2001553.1"/>
    <property type="molecule type" value="Genomic_DNA"/>
</dbReference>
<protein>
    <recommendedName>
        <fullName evidence="3">F-box domain-containing protein</fullName>
    </recommendedName>
</protein>
<sequence length="244" mass="27637">MEPPRTPEGTSQPHLLTLPREIRDLIYGFLTHEVIVETDIGITLPEETGTISERCGSICYLELPSCPFHSVLLVHPQLYAEYMASSVFSRLSVTLHMTITSTSQSAHRADELLVALDLPNADAAKSDRQLSGMLKHVQHLNIRVSLWADVWINAVQDVVKMAVPDQNRISTISVEFPTLDVTMWTEVDTFTDSIPLEILDMRMVQSDIRDVKHTMTIDWSASQAELERKQIHECLHFKYAKDLV</sequence>
<evidence type="ECO:0008006" key="3">
    <source>
        <dbReference type="Google" id="ProtNLM"/>
    </source>
</evidence>
<organism evidence="1 2">
    <name type="scientific">Amniculicola lignicola CBS 123094</name>
    <dbReference type="NCBI Taxonomy" id="1392246"/>
    <lineage>
        <taxon>Eukaryota</taxon>
        <taxon>Fungi</taxon>
        <taxon>Dikarya</taxon>
        <taxon>Ascomycota</taxon>
        <taxon>Pezizomycotina</taxon>
        <taxon>Dothideomycetes</taxon>
        <taxon>Pleosporomycetidae</taxon>
        <taxon>Pleosporales</taxon>
        <taxon>Amniculicolaceae</taxon>
        <taxon>Amniculicola</taxon>
    </lineage>
</organism>
<keyword evidence="2" id="KW-1185">Reference proteome</keyword>
<evidence type="ECO:0000313" key="2">
    <source>
        <dbReference type="Proteomes" id="UP000799779"/>
    </source>
</evidence>
<dbReference type="AlphaFoldDB" id="A0A6A5WI79"/>
<proteinExistence type="predicted"/>
<dbReference type="OrthoDB" id="3801418at2759"/>
<reference evidence="1" key="1">
    <citation type="journal article" date="2020" name="Stud. Mycol.">
        <title>101 Dothideomycetes genomes: a test case for predicting lifestyles and emergence of pathogens.</title>
        <authorList>
            <person name="Haridas S."/>
            <person name="Albert R."/>
            <person name="Binder M."/>
            <person name="Bloem J."/>
            <person name="Labutti K."/>
            <person name="Salamov A."/>
            <person name="Andreopoulos B."/>
            <person name="Baker S."/>
            <person name="Barry K."/>
            <person name="Bills G."/>
            <person name="Bluhm B."/>
            <person name="Cannon C."/>
            <person name="Castanera R."/>
            <person name="Culley D."/>
            <person name="Daum C."/>
            <person name="Ezra D."/>
            <person name="Gonzalez J."/>
            <person name="Henrissat B."/>
            <person name="Kuo A."/>
            <person name="Liang C."/>
            <person name="Lipzen A."/>
            <person name="Lutzoni F."/>
            <person name="Magnuson J."/>
            <person name="Mondo S."/>
            <person name="Nolan M."/>
            <person name="Ohm R."/>
            <person name="Pangilinan J."/>
            <person name="Park H.-J."/>
            <person name="Ramirez L."/>
            <person name="Alfaro M."/>
            <person name="Sun H."/>
            <person name="Tritt A."/>
            <person name="Yoshinaga Y."/>
            <person name="Zwiers L.-H."/>
            <person name="Turgeon B."/>
            <person name="Goodwin S."/>
            <person name="Spatafora J."/>
            <person name="Crous P."/>
            <person name="Grigoriev I."/>
        </authorList>
    </citation>
    <scope>NUCLEOTIDE SEQUENCE</scope>
    <source>
        <strain evidence="1">CBS 123094</strain>
    </source>
</reference>
<dbReference type="Proteomes" id="UP000799779">
    <property type="component" value="Unassembled WGS sequence"/>
</dbReference>
<evidence type="ECO:0000313" key="1">
    <source>
        <dbReference type="EMBL" id="KAF2001553.1"/>
    </source>
</evidence>
<accession>A0A6A5WI79</accession>
<gene>
    <name evidence="1" type="ORF">P154DRAFT_164906</name>
</gene>